<dbReference type="GO" id="GO:0043093">
    <property type="term" value="P:FtsZ-dependent cytokinesis"/>
    <property type="evidence" value="ECO:0007669"/>
    <property type="project" value="UniProtKB-UniRule"/>
</dbReference>
<evidence type="ECO:0000313" key="11">
    <source>
        <dbReference type="EMBL" id="KIP22445.1"/>
    </source>
</evidence>
<keyword evidence="4 7" id="KW-1133">Transmembrane helix</keyword>
<feature type="coiled-coil region" evidence="9">
    <location>
        <begin position="62"/>
        <end position="89"/>
    </location>
</feature>
<evidence type="ECO:0000256" key="3">
    <source>
        <dbReference type="ARBA" id="ARBA00022692"/>
    </source>
</evidence>
<evidence type="ECO:0000256" key="10">
    <source>
        <dbReference type="SAM" id="MobiDB-lite"/>
    </source>
</evidence>
<dbReference type="PATRIC" id="fig|265546.4.peg.133"/>
<dbReference type="RefSeq" id="WP_021094868.1">
    <property type="nucleotide sequence ID" value="NZ_ANOC01000028.1"/>
</dbReference>
<evidence type="ECO:0000256" key="9">
    <source>
        <dbReference type="SAM" id="Coils"/>
    </source>
</evidence>
<dbReference type="GO" id="GO:0005886">
    <property type="term" value="C:plasma membrane"/>
    <property type="evidence" value="ECO:0007669"/>
    <property type="project" value="UniProtKB-SubCell"/>
</dbReference>
<evidence type="ECO:0000256" key="2">
    <source>
        <dbReference type="ARBA" id="ARBA00022618"/>
    </source>
</evidence>
<name>A0A0D0GAZ5_9BACL</name>
<feature type="compositionally biased region" description="Basic and acidic residues" evidence="10">
    <location>
        <begin position="11"/>
        <end position="20"/>
    </location>
</feature>
<feature type="region of interest" description="Disordered" evidence="10">
    <location>
        <begin position="1"/>
        <end position="28"/>
    </location>
</feature>
<keyword evidence="1 7" id="KW-1003">Cell membrane</keyword>
<dbReference type="GO" id="GO:0032153">
    <property type="term" value="C:cell division site"/>
    <property type="evidence" value="ECO:0007669"/>
    <property type="project" value="UniProtKB-UniRule"/>
</dbReference>
<feature type="compositionally biased region" description="Low complexity" evidence="10">
    <location>
        <begin position="1"/>
        <end position="10"/>
    </location>
</feature>
<evidence type="ECO:0000256" key="1">
    <source>
        <dbReference type="ARBA" id="ARBA00022475"/>
    </source>
</evidence>
<keyword evidence="3 7" id="KW-0812">Transmembrane</keyword>
<evidence type="ECO:0000256" key="6">
    <source>
        <dbReference type="ARBA" id="ARBA00023306"/>
    </source>
</evidence>
<evidence type="ECO:0000256" key="7">
    <source>
        <dbReference type="HAMAP-Rule" id="MF_00910"/>
    </source>
</evidence>
<dbReference type="HAMAP" id="MF_00910">
    <property type="entry name" value="FtsL"/>
    <property type="match status" value="1"/>
</dbReference>
<evidence type="ECO:0000256" key="5">
    <source>
        <dbReference type="ARBA" id="ARBA00023136"/>
    </source>
</evidence>
<dbReference type="AlphaFoldDB" id="A0A0D0GAZ5"/>
<feature type="transmembrane region" description="Helical" evidence="7">
    <location>
        <begin position="39"/>
        <end position="57"/>
    </location>
</feature>
<dbReference type="Pfam" id="PF04977">
    <property type="entry name" value="DivIC"/>
    <property type="match status" value="1"/>
</dbReference>
<organism evidence="11 12">
    <name type="scientific">Anoxybacillus ayderensis</name>
    <dbReference type="NCBI Taxonomy" id="265546"/>
    <lineage>
        <taxon>Bacteria</taxon>
        <taxon>Bacillati</taxon>
        <taxon>Bacillota</taxon>
        <taxon>Bacilli</taxon>
        <taxon>Bacillales</taxon>
        <taxon>Anoxybacillaceae</taxon>
        <taxon>Anoxybacillus</taxon>
    </lineage>
</organism>
<keyword evidence="12" id="KW-1185">Reference proteome</keyword>
<dbReference type="InterPro" id="IPR007060">
    <property type="entry name" value="FtsL/DivIC"/>
</dbReference>
<dbReference type="NCBIfam" id="TIGR02209">
    <property type="entry name" value="ftsL_broad"/>
    <property type="match status" value="1"/>
</dbReference>
<keyword evidence="9" id="KW-0175">Coiled coil</keyword>
<evidence type="ECO:0000313" key="12">
    <source>
        <dbReference type="Proteomes" id="UP000032047"/>
    </source>
</evidence>
<proteinExistence type="inferred from homology"/>
<sequence length="120" mass="14108">MAAVRIQQKVQQREQHVQREPKKKKKAQRGIRWTFGEKMVFVSFLAFALYSSVTIISNQFTIYHVNKEVQQLQADIQEQQKQNRDLYAQVQELSTYERILAKAKELGLTLNENNVKVVQD</sequence>
<accession>A0A0D0GAZ5</accession>
<comment type="caution">
    <text evidence="11">The sequence shown here is derived from an EMBL/GenBank/DDBJ whole genome shotgun (WGS) entry which is preliminary data.</text>
</comment>
<comment type="similarity">
    <text evidence="7">Belongs to the FtsL family.</text>
</comment>
<keyword evidence="5 7" id="KW-0472">Membrane</keyword>
<keyword evidence="6 7" id="KW-0131">Cell cycle</keyword>
<evidence type="ECO:0000256" key="4">
    <source>
        <dbReference type="ARBA" id="ARBA00022989"/>
    </source>
</evidence>
<evidence type="ECO:0000256" key="8">
    <source>
        <dbReference type="NCBIfam" id="TIGR02209"/>
    </source>
</evidence>
<dbReference type="EMBL" id="JXTG01000001">
    <property type="protein sequence ID" value="KIP22445.1"/>
    <property type="molecule type" value="Genomic_DNA"/>
</dbReference>
<gene>
    <name evidence="7" type="primary">ftsL</name>
    <name evidence="11" type="ORF">JV16_00125</name>
</gene>
<protein>
    <recommendedName>
        <fullName evidence="7 8">Cell division protein FtsL</fullName>
    </recommendedName>
</protein>
<comment type="subcellular location">
    <subcellularLocation>
        <location evidence="7">Cell membrane</location>
        <topology evidence="7">Single-pass type II membrane protein</topology>
    </subcellularLocation>
    <text evidence="7">Localizes to the division septum where it forms a ring structure.</text>
</comment>
<dbReference type="InterPro" id="IPR011922">
    <property type="entry name" value="Cell_div_FtsL"/>
</dbReference>
<comment type="function">
    <text evidence="7">Essential cell division protein.</text>
</comment>
<dbReference type="Proteomes" id="UP000032047">
    <property type="component" value="Unassembled WGS sequence"/>
</dbReference>
<keyword evidence="2 7" id="KW-0132">Cell division</keyword>
<reference evidence="11 12" key="1">
    <citation type="submission" date="2015-01" db="EMBL/GenBank/DDBJ databases">
        <title>Genome sequence of Anoxybacillus ayderensis strain AB04.</title>
        <authorList>
            <person name="Belduz A.O."/>
            <person name="Canakci S."/>
            <person name="Chan K.-G."/>
            <person name="Kahar U.M."/>
            <person name="Yaakob A.S."/>
            <person name="Chan C.S."/>
            <person name="Goh K.M."/>
        </authorList>
    </citation>
    <scope>NUCLEOTIDE SEQUENCE [LARGE SCALE GENOMIC DNA]</scope>
    <source>
        <strain evidence="11 12">AB04</strain>
    </source>
</reference>